<feature type="domain" description="Reverse transcriptase" evidence="2">
    <location>
        <begin position="951"/>
        <end position="1125"/>
    </location>
</feature>
<dbReference type="PANTHER" id="PTHR46890">
    <property type="entry name" value="NON-LTR RETROLELEMENT REVERSE TRANSCRIPTASE-LIKE PROTEIN-RELATED"/>
    <property type="match status" value="1"/>
</dbReference>
<protein>
    <submittedName>
        <fullName evidence="3">Putative RNA-directed DNA polymerase, eukaryota, reverse transcriptase zinc-binding domain protein</fullName>
    </submittedName>
</protein>
<feature type="region of interest" description="Disordered" evidence="1">
    <location>
        <begin position="407"/>
        <end position="495"/>
    </location>
</feature>
<dbReference type="InterPro" id="IPR012677">
    <property type="entry name" value="Nucleotide-bd_a/b_plait_sf"/>
</dbReference>
<dbReference type="PANTHER" id="PTHR46890:SF50">
    <property type="entry name" value="RNA-DIRECTED DNA POLYMERASE, EUKARYOTA, REVERSE TRANSCRIPTASE ZINC-BINDING DOMAIN PROTEIN-RELATED"/>
    <property type="match status" value="1"/>
</dbReference>
<evidence type="ECO:0000259" key="2">
    <source>
        <dbReference type="PROSITE" id="PS50878"/>
    </source>
</evidence>
<reference evidence="3" key="1">
    <citation type="journal article" date="2019" name="Sci. Rep.">
        <title>Draft genome of Tanacetum cinerariifolium, the natural source of mosquito coil.</title>
        <authorList>
            <person name="Yamashiro T."/>
            <person name="Shiraishi A."/>
            <person name="Satake H."/>
            <person name="Nakayama K."/>
        </authorList>
    </citation>
    <scope>NUCLEOTIDE SEQUENCE</scope>
</reference>
<organism evidence="3">
    <name type="scientific">Tanacetum cinerariifolium</name>
    <name type="common">Dalmatian daisy</name>
    <name type="synonym">Chrysanthemum cinerariifolium</name>
    <dbReference type="NCBI Taxonomy" id="118510"/>
    <lineage>
        <taxon>Eukaryota</taxon>
        <taxon>Viridiplantae</taxon>
        <taxon>Streptophyta</taxon>
        <taxon>Embryophyta</taxon>
        <taxon>Tracheophyta</taxon>
        <taxon>Spermatophyta</taxon>
        <taxon>Magnoliopsida</taxon>
        <taxon>eudicotyledons</taxon>
        <taxon>Gunneridae</taxon>
        <taxon>Pentapetalae</taxon>
        <taxon>asterids</taxon>
        <taxon>campanulids</taxon>
        <taxon>Asterales</taxon>
        <taxon>Asteraceae</taxon>
        <taxon>Asteroideae</taxon>
        <taxon>Anthemideae</taxon>
        <taxon>Anthemidinae</taxon>
        <taxon>Tanacetum</taxon>
    </lineage>
</organism>
<sequence>MHMNLIPPPGVKGSSGLVIKEPESWIFFYNRNFDLVFQREEVFHLATIAQLIRTQSAIKREIRLSIEDPLSTRLGGIKDSLSTKHQRVVKDLLSAKPRRATSDLVCRRNTLTVLRRVRGGNTLTILLPFEEEQAEVKLFSMEVSCLNQQLLSIADSISAKELFNACKQCGHVVDTFIPTKRSKTEKRFSFVRFINVFNVERLVNNLCTVWIDRFKLYANIARFNRAPVKFDNHATQYVGGSKSNHINKDKSNNVVKKEGQSNGLGRTYMHVVKGQTQPGVREEETVPALVMMEFANEESLKLFRDNVSVRSWFPQVKQASLDFVTEGGIAWVEIEGIPFKVWSGNTSKRIAAKWGKMLDIDDQEEMCFHSKRLCIHTKNNRSISKDIKIIFRGKAFGIRAKETPRLVPDFTDDVDDEDQNDDEIKYGGSNGQETGSGSDSDAEEVPKMAFKEEGQNNGNGVNNNTSVDSMKYPPPGFTPNAGSEASCMNKEDGTSNNFEKANDVNVDEDNNTLSGNCCSKNSKEGETDSACSGHFKKSQVPHTGGSILNFLDEVVKVRQVMKYKMDGCVSKMAKIIESQNSFVMVRGVWRQNGMELLLITVYAPHDFKETLLLWDYLNHTIGRWKGEVIIMGDFNEVRYKSDRFGSIFNAQGANAFNSFISSAGLIEVSLGGCSFKWCYKSATKMSKLDRFLVSESLFNTCPNMSAITLERFLSDHRPIFLRESYFDYGLTPFRFFHYWSDMEGFGKVVEGAWKECPNVEHNAMINMIGKLKYLKKKIREWNIKNKQRGNNDKGKHKADLEALDMIIDQGNGSEEIVQKRSEFVTKLLHIDKLNSKEMAQKAKIKWYIEGTMTNGSWVDEPIMVKREFFNHFSNRFAKPDGKHFITHMSYPRQISLNQQMDLESKVSNDEIKRVVWDCGTDKAPGPDGFTFGFYRRFWYRIDNDVYVAVKHFFICGEIPKGCNSSFIALIPKIPDANLVKYFRPISLIRSLYKIIAKILANRLVGVLGDIVNEVQSAFVVDRQILDGPLILNEVIQWCKSKKKQSLVFKVDFEKAYDSVRWDFLDDILGKFCFGEKWCRWIQSCLKSSRGSIIINGSRTKEFQFFKGIKQGDPLSPFLFILIMEN</sequence>
<dbReference type="SUPFAM" id="SSF56672">
    <property type="entry name" value="DNA/RNA polymerases"/>
    <property type="match status" value="1"/>
</dbReference>
<accession>A0A699HKF0</accession>
<dbReference type="Pfam" id="PF00078">
    <property type="entry name" value="RVT_1"/>
    <property type="match status" value="1"/>
</dbReference>
<feature type="compositionally biased region" description="Basic and acidic residues" evidence="1">
    <location>
        <begin position="444"/>
        <end position="454"/>
    </location>
</feature>
<evidence type="ECO:0000256" key="1">
    <source>
        <dbReference type="SAM" id="MobiDB-lite"/>
    </source>
</evidence>
<dbReference type="GO" id="GO:0003676">
    <property type="term" value="F:nucleic acid binding"/>
    <property type="evidence" value="ECO:0007669"/>
    <property type="project" value="InterPro"/>
</dbReference>
<dbReference type="Pfam" id="PF14529">
    <property type="entry name" value="Exo_endo_phos_2"/>
    <property type="match status" value="1"/>
</dbReference>
<feature type="compositionally biased region" description="Low complexity" evidence="1">
    <location>
        <begin position="455"/>
        <end position="464"/>
    </location>
</feature>
<dbReference type="Gene3D" id="3.30.70.330">
    <property type="match status" value="1"/>
</dbReference>
<dbReference type="SUPFAM" id="SSF54928">
    <property type="entry name" value="RNA-binding domain, RBD"/>
    <property type="match status" value="1"/>
</dbReference>
<keyword evidence="3" id="KW-0808">Transferase</keyword>
<dbReference type="InterPro" id="IPR000477">
    <property type="entry name" value="RT_dom"/>
</dbReference>
<gene>
    <name evidence="3" type="ORF">Tci_405470</name>
</gene>
<proteinExistence type="predicted"/>
<dbReference type="GO" id="GO:0003964">
    <property type="term" value="F:RNA-directed DNA polymerase activity"/>
    <property type="evidence" value="ECO:0007669"/>
    <property type="project" value="UniProtKB-KW"/>
</dbReference>
<keyword evidence="3" id="KW-0695">RNA-directed DNA polymerase</keyword>
<dbReference type="AlphaFoldDB" id="A0A699HKF0"/>
<name>A0A699HKF0_TANCI</name>
<dbReference type="CDD" id="cd01650">
    <property type="entry name" value="RT_nLTR_like"/>
    <property type="match status" value="1"/>
</dbReference>
<dbReference type="Gene3D" id="3.60.10.10">
    <property type="entry name" value="Endonuclease/exonuclease/phosphatase"/>
    <property type="match status" value="1"/>
</dbReference>
<dbReference type="CDD" id="cd00590">
    <property type="entry name" value="RRM_SF"/>
    <property type="match status" value="1"/>
</dbReference>
<dbReference type="InterPro" id="IPR036691">
    <property type="entry name" value="Endo/exonu/phosph_ase_sf"/>
</dbReference>
<dbReference type="InterPro" id="IPR043502">
    <property type="entry name" value="DNA/RNA_pol_sf"/>
</dbReference>
<dbReference type="PROSITE" id="PS50878">
    <property type="entry name" value="RT_POL"/>
    <property type="match status" value="1"/>
</dbReference>
<dbReference type="EMBL" id="BKCJ010170026">
    <property type="protein sequence ID" value="GEY33496.1"/>
    <property type="molecule type" value="Genomic_DNA"/>
</dbReference>
<dbReference type="InterPro" id="IPR035979">
    <property type="entry name" value="RBD_domain_sf"/>
</dbReference>
<dbReference type="SUPFAM" id="SSF56219">
    <property type="entry name" value="DNase I-like"/>
    <property type="match status" value="1"/>
</dbReference>
<comment type="caution">
    <text evidence="3">The sequence shown here is derived from an EMBL/GenBank/DDBJ whole genome shotgun (WGS) entry which is preliminary data.</text>
</comment>
<keyword evidence="3" id="KW-0548">Nucleotidyltransferase</keyword>
<dbReference type="InterPro" id="IPR005135">
    <property type="entry name" value="Endo/exonuclease/phosphatase"/>
</dbReference>
<feature type="compositionally biased region" description="Acidic residues" evidence="1">
    <location>
        <begin position="410"/>
        <end position="421"/>
    </location>
</feature>
<dbReference type="InterPro" id="IPR052343">
    <property type="entry name" value="Retrotransposon-Effector_Assoc"/>
</dbReference>
<evidence type="ECO:0000313" key="3">
    <source>
        <dbReference type="EMBL" id="GEY33496.1"/>
    </source>
</evidence>